<evidence type="ECO:0000313" key="2">
    <source>
        <dbReference type="EMBL" id="QRG70383.1"/>
    </source>
</evidence>
<gene>
    <name evidence="2" type="ORF">JNE38_15485</name>
</gene>
<name>A0ABX7FX54_BRECH</name>
<keyword evidence="3" id="KW-1185">Reference proteome</keyword>
<dbReference type="EMBL" id="CP069127">
    <property type="protein sequence ID" value="QRG70383.1"/>
    <property type="molecule type" value="Genomic_DNA"/>
</dbReference>
<dbReference type="Proteomes" id="UP000596248">
    <property type="component" value="Chromosome"/>
</dbReference>
<evidence type="ECO:0000313" key="3">
    <source>
        <dbReference type="Proteomes" id="UP000596248"/>
    </source>
</evidence>
<keyword evidence="1" id="KW-1133">Transmembrane helix</keyword>
<dbReference type="RefSeq" id="WP_203357356.1">
    <property type="nucleotide sequence ID" value="NZ_CP069127.1"/>
</dbReference>
<protein>
    <submittedName>
        <fullName evidence="2">Uncharacterized protein</fullName>
    </submittedName>
</protein>
<sequence>MFIVAFVFGIIFFYELHYLRQANRKKRTKRIVVGFLLFCFLSFEALYYFREDFQFAKVIEFLFQPIETFIVWRDENG</sequence>
<keyword evidence="1" id="KW-0812">Transmembrane</keyword>
<organism evidence="2 3">
    <name type="scientific">Brevibacillus choshinensis</name>
    <dbReference type="NCBI Taxonomy" id="54911"/>
    <lineage>
        <taxon>Bacteria</taxon>
        <taxon>Bacillati</taxon>
        <taxon>Bacillota</taxon>
        <taxon>Bacilli</taxon>
        <taxon>Bacillales</taxon>
        <taxon>Paenibacillaceae</taxon>
        <taxon>Brevibacillus</taxon>
    </lineage>
</organism>
<evidence type="ECO:0000256" key="1">
    <source>
        <dbReference type="SAM" id="Phobius"/>
    </source>
</evidence>
<accession>A0ABX7FX54</accession>
<feature type="transmembrane region" description="Helical" evidence="1">
    <location>
        <begin position="31"/>
        <end position="49"/>
    </location>
</feature>
<keyword evidence="1" id="KW-0472">Membrane</keyword>
<reference evidence="2 3" key="1">
    <citation type="submission" date="2021-01" db="EMBL/GenBank/DDBJ databases">
        <title>Identification of strong promoters based on the transcriptome of Brevibacillus choshinensis.</title>
        <authorList>
            <person name="Yao D."/>
            <person name="Zhang K."/>
            <person name="Wu J."/>
        </authorList>
    </citation>
    <scope>NUCLEOTIDE SEQUENCE [LARGE SCALE GENOMIC DNA]</scope>
    <source>
        <strain evidence="2 3">HPD31-SP3</strain>
    </source>
</reference>
<proteinExistence type="predicted"/>